<dbReference type="SUPFAM" id="SSF88946">
    <property type="entry name" value="Sigma2 domain of RNA polymerase sigma factors"/>
    <property type="match status" value="1"/>
</dbReference>
<dbReference type="InterPro" id="IPR014284">
    <property type="entry name" value="RNA_pol_sigma-70_dom"/>
</dbReference>
<dbReference type="NCBIfam" id="TIGR02937">
    <property type="entry name" value="sigma70-ECF"/>
    <property type="match status" value="1"/>
</dbReference>
<dbReference type="GO" id="GO:0006352">
    <property type="term" value="P:DNA-templated transcription initiation"/>
    <property type="evidence" value="ECO:0007669"/>
    <property type="project" value="InterPro"/>
</dbReference>
<keyword evidence="4" id="KW-0804">Transcription</keyword>
<dbReference type="PANTHER" id="PTHR43133">
    <property type="entry name" value="RNA POLYMERASE ECF-TYPE SIGMA FACTO"/>
    <property type="match status" value="1"/>
</dbReference>
<dbReference type="CDD" id="cd06171">
    <property type="entry name" value="Sigma70_r4"/>
    <property type="match status" value="1"/>
</dbReference>
<dbReference type="OrthoDB" id="9784984at2"/>
<dbReference type="InterPro" id="IPR036388">
    <property type="entry name" value="WH-like_DNA-bd_sf"/>
</dbReference>
<dbReference type="EMBL" id="CP002959">
    <property type="protein sequence ID" value="AFM13549.1"/>
    <property type="molecule type" value="Genomic_DNA"/>
</dbReference>
<gene>
    <name evidence="7" type="ordered locus">Turpa_2910</name>
</gene>
<dbReference type="Pfam" id="PF08281">
    <property type="entry name" value="Sigma70_r4_2"/>
    <property type="match status" value="1"/>
</dbReference>
<reference evidence="7 8" key="1">
    <citation type="submission" date="2012-06" db="EMBL/GenBank/DDBJ databases">
        <title>The complete chromosome of genome of Turneriella parva DSM 21527.</title>
        <authorList>
            <consortium name="US DOE Joint Genome Institute (JGI-PGF)"/>
            <person name="Lucas S."/>
            <person name="Han J."/>
            <person name="Lapidus A."/>
            <person name="Bruce D."/>
            <person name="Goodwin L."/>
            <person name="Pitluck S."/>
            <person name="Peters L."/>
            <person name="Kyrpides N."/>
            <person name="Mavromatis K."/>
            <person name="Ivanova N."/>
            <person name="Mikhailova N."/>
            <person name="Chertkov O."/>
            <person name="Detter J.C."/>
            <person name="Tapia R."/>
            <person name="Han C."/>
            <person name="Land M."/>
            <person name="Hauser L."/>
            <person name="Markowitz V."/>
            <person name="Cheng J.-F."/>
            <person name="Hugenholtz P."/>
            <person name="Woyke T."/>
            <person name="Wu D."/>
            <person name="Gronow S."/>
            <person name="Wellnitz S."/>
            <person name="Brambilla E."/>
            <person name="Klenk H.-P."/>
            <person name="Eisen J.A."/>
        </authorList>
    </citation>
    <scope>NUCLEOTIDE SEQUENCE [LARGE SCALE GENOMIC DNA]</scope>
    <source>
        <strain evidence="8">ATCC BAA-1111 / DSM 21527 / NCTC 11395 / H</strain>
    </source>
</reference>
<dbReference type="InterPro" id="IPR013324">
    <property type="entry name" value="RNA_pol_sigma_r3/r4-like"/>
</dbReference>
<protein>
    <submittedName>
        <fullName evidence="7">RNA polymerase, sigma-24 subunit, ECF subfamily</fullName>
    </submittedName>
</protein>
<name>I4B8E2_TURPD</name>
<dbReference type="Pfam" id="PF04542">
    <property type="entry name" value="Sigma70_r2"/>
    <property type="match status" value="1"/>
</dbReference>
<accession>I4B8E2</accession>
<keyword evidence="3" id="KW-0731">Sigma factor</keyword>
<dbReference type="Gene3D" id="1.10.1740.10">
    <property type="match status" value="1"/>
</dbReference>
<dbReference type="AlphaFoldDB" id="I4B8E2"/>
<dbReference type="InterPro" id="IPR007627">
    <property type="entry name" value="RNA_pol_sigma70_r2"/>
</dbReference>
<feature type="domain" description="RNA polymerase sigma-70 region 2" evidence="5">
    <location>
        <begin position="18"/>
        <end position="84"/>
    </location>
</feature>
<feature type="domain" description="RNA polymerase sigma factor 70 region 4 type 2" evidence="6">
    <location>
        <begin position="111"/>
        <end position="159"/>
    </location>
</feature>
<dbReference type="GO" id="GO:0003677">
    <property type="term" value="F:DNA binding"/>
    <property type="evidence" value="ECO:0007669"/>
    <property type="project" value="InterPro"/>
</dbReference>
<proteinExistence type="inferred from homology"/>
<dbReference type="SUPFAM" id="SSF88659">
    <property type="entry name" value="Sigma3 and sigma4 domains of RNA polymerase sigma factors"/>
    <property type="match status" value="1"/>
</dbReference>
<dbReference type="Gene3D" id="1.10.10.10">
    <property type="entry name" value="Winged helix-like DNA-binding domain superfamily/Winged helix DNA-binding domain"/>
    <property type="match status" value="1"/>
</dbReference>
<evidence type="ECO:0000256" key="3">
    <source>
        <dbReference type="ARBA" id="ARBA00023082"/>
    </source>
</evidence>
<evidence type="ECO:0000256" key="1">
    <source>
        <dbReference type="ARBA" id="ARBA00010641"/>
    </source>
</evidence>
<dbReference type="InterPro" id="IPR039425">
    <property type="entry name" value="RNA_pol_sigma-70-like"/>
</dbReference>
<evidence type="ECO:0000259" key="5">
    <source>
        <dbReference type="Pfam" id="PF04542"/>
    </source>
</evidence>
<dbReference type="InterPro" id="IPR013325">
    <property type="entry name" value="RNA_pol_sigma_r2"/>
</dbReference>
<organism evidence="7 8">
    <name type="scientific">Turneriella parva (strain ATCC BAA-1111 / DSM 21527 / NCTC 11395 / H)</name>
    <name type="common">Leptospira parva</name>
    <dbReference type="NCBI Taxonomy" id="869212"/>
    <lineage>
        <taxon>Bacteria</taxon>
        <taxon>Pseudomonadati</taxon>
        <taxon>Spirochaetota</taxon>
        <taxon>Spirochaetia</taxon>
        <taxon>Leptospirales</taxon>
        <taxon>Leptospiraceae</taxon>
        <taxon>Turneriella</taxon>
    </lineage>
</organism>
<sequence length="168" mass="19690">MLANEPLLAKDEYDREFEKALDMIYSIGLKLYRGNEDDASDFAQSVYVFALKQLGKFAGRSAFSTWLYRLAWNFGLEDLRRKKRFVTETIENFDIAAHEPETSFDEDEITELRQHIATLPDNYRIPLILLFFENMPYSEISEITGMKEGTLKANVHRAKHILRQKMEK</sequence>
<evidence type="ECO:0000313" key="8">
    <source>
        <dbReference type="Proteomes" id="UP000006048"/>
    </source>
</evidence>
<dbReference type="InterPro" id="IPR013249">
    <property type="entry name" value="RNA_pol_sigma70_r4_t2"/>
</dbReference>
<evidence type="ECO:0000256" key="2">
    <source>
        <dbReference type="ARBA" id="ARBA00023015"/>
    </source>
</evidence>
<evidence type="ECO:0000256" key="4">
    <source>
        <dbReference type="ARBA" id="ARBA00023163"/>
    </source>
</evidence>
<evidence type="ECO:0000259" key="6">
    <source>
        <dbReference type="Pfam" id="PF08281"/>
    </source>
</evidence>
<dbReference type="GO" id="GO:0016987">
    <property type="term" value="F:sigma factor activity"/>
    <property type="evidence" value="ECO:0007669"/>
    <property type="project" value="UniProtKB-KW"/>
</dbReference>
<keyword evidence="2" id="KW-0805">Transcription regulation</keyword>
<keyword evidence="8" id="KW-1185">Reference proteome</keyword>
<evidence type="ECO:0000313" key="7">
    <source>
        <dbReference type="EMBL" id="AFM13549.1"/>
    </source>
</evidence>
<dbReference type="KEGG" id="tpx:Turpa_2910"/>
<dbReference type="RefSeq" id="WP_014804051.1">
    <property type="nucleotide sequence ID" value="NC_018020.1"/>
</dbReference>
<dbReference type="STRING" id="869212.Turpa_2910"/>
<comment type="similarity">
    <text evidence="1">Belongs to the sigma-70 factor family. ECF subfamily.</text>
</comment>
<dbReference type="Proteomes" id="UP000006048">
    <property type="component" value="Chromosome"/>
</dbReference>
<dbReference type="PANTHER" id="PTHR43133:SF51">
    <property type="entry name" value="RNA POLYMERASE SIGMA FACTOR"/>
    <property type="match status" value="1"/>
</dbReference>
<dbReference type="HOGENOM" id="CLU_047691_3_0_12"/>